<organism evidence="2">
    <name type="scientific">marine metagenome</name>
    <dbReference type="NCBI Taxonomy" id="408172"/>
    <lineage>
        <taxon>unclassified sequences</taxon>
        <taxon>metagenomes</taxon>
        <taxon>ecological metagenomes</taxon>
    </lineage>
</organism>
<evidence type="ECO:0000313" key="2">
    <source>
        <dbReference type="EMBL" id="SVA61093.1"/>
    </source>
</evidence>
<proteinExistence type="predicted"/>
<feature type="compositionally biased region" description="Basic and acidic residues" evidence="1">
    <location>
        <begin position="64"/>
        <end position="76"/>
    </location>
</feature>
<sequence length="124" mass="13478">MLNFFGRKGQALQVIRDTNTIIRSDEAAYADHHLRKITALADKHIERARAEISGGADPGKTPRWLREAHRSARKSNDQAGLSGATLAIIFLKAKVLGVAGQPACEAIEAFLARWPDSQDDNSGS</sequence>
<accession>A0A381XA31</accession>
<dbReference type="AlphaFoldDB" id="A0A381XA31"/>
<name>A0A381XA31_9ZZZZ</name>
<dbReference type="EMBL" id="UINC01014300">
    <property type="protein sequence ID" value="SVA61093.1"/>
    <property type="molecule type" value="Genomic_DNA"/>
</dbReference>
<evidence type="ECO:0000256" key="1">
    <source>
        <dbReference type="SAM" id="MobiDB-lite"/>
    </source>
</evidence>
<protein>
    <submittedName>
        <fullName evidence="2">Uncharacterized protein</fullName>
    </submittedName>
</protein>
<feature type="region of interest" description="Disordered" evidence="1">
    <location>
        <begin position="51"/>
        <end position="79"/>
    </location>
</feature>
<reference evidence="2" key="1">
    <citation type="submission" date="2018-05" db="EMBL/GenBank/DDBJ databases">
        <authorList>
            <person name="Lanie J.A."/>
            <person name="Ng W.-L."/>
            <person name="Kazmierczak K.M."/>
            <person name="Andrzejewski T.M."/>
            <person name="Davidsen T.M."/>
            <person name="Wayne K.J."/>
            <person name="Tettelin H."/>
            <person name="Glass J.I."/>
            <person name="Rusch D."/>
            <person name="Podicherti R."/>
            <person name="Tsui H.-C.T."/>
            <person name="Winkler M.E."/>
        </authorList>
    </citation>
    <scope>NUCLEOTIDE SEQUENCE</scope>
</reference>
<gene>
    <name evidence="2" type="ORF">METZ01_LOCUS113947</name>
</gene>